<dbReference type="Gene3D" id="3.40.50.300">
    <property type="entry name" value="P-loop containing nucleotide triphosphate hydrolases"/>
    <property type="match status" value="1"/>
</dbReference>
<dbReference type="Proteomes" id="UP000632858">
    <property type="component" value="Unassembled WGS sequence"/>
</dbReference>
<feature type="domain" description="ABC transporter" evidence="5">
    <location>
        <begin position="11"/>
        <end position="238"/>
    </location>
</feature>
<dbReference type="InterPro" id="IPR027417">
    <property type="entry name" value="P-loop_NTPase"/>
</dbReference>
<accession>A0A917CGV4</accession>
<dbReference type="SUPFAM" id="SSF52540">
    <property type="entry name" value="P-loop containing nucleoside triphosphate hydrolases"/>
    <property type="match status" value="1"/>
</dbReference>
<dbReference type="GO" id="GO:0022857">
    <property type="term" value="F:transmembrane transporter activity"/>
    <property type="evidence" value="ECO:0007669"/>
    <property type="project" value="TreeGrafter"/>
</dbReference>
<keyword evidence="2" id="KW-0547">Nucleotide-binding</keyword>
<evidence type="ECO:0000256" key="1">
    <source>
        <dbReference type="ARBA" id="ARBA00022448"/>
    </source>
</evidence>
<dbReference type="PANTHER" id="PTHR24220">
    <property type="entry name" value="IMPORT ATP-BINDING PROTEIN"/>
    <property type="match status" value="1"/>
</dbReference>
<organism evidence="6 7">
    <name type="scientific">Arenimonas maotaiensis</name>
    <dbReference type="NCBI Taxonomy" id="1446479"/>
    <lineage>
        <taxon>Bacteria</taxon>
        <taxon>Pseudomonadati</taxon>
        <taxon>Pseudomonadota</taxon>
        <taxon>Gammaproteobacteria</taxon>
        <taxon>Lysobacterales</taxon>
        <taxon>Lysobacteraceae</taxon>
        <taxon>Arenimonas</taxon>
    </lineage>
</organism>
<comment type="caution">
    <text evidence="6">The sequence shown here is derived from an EMBL/GenBank/DDBJ whole genome shotgun (WGS) entry which is preliminary data.</text>
</comment>
<dbReference type="PROSITE" id="PS00211">
    <property type="entry name" value="ABC_TRANSPORTER_1"/>
    <property type="match status" value="1"/>
</dbReference>
<evidence type="ECO:0000259" key="5">
    <source>
        <dbReference type="PROSITE" id="PS50893"/>
    </source>
</evidence>
<gene>
    <name evidence="6" type="primary">tptC</name>
    <name evidence="6" type="ORF">GCM10010960_07490</name>
</gene>
<evidence type="ECO:0000256" key="3">
    <source>
        <dbReference type="ARBA" id="ARBA00022840"/>
    </source>
</evidence>
<dbReference type="GO" id="GO:0005886">
    <property type="term" value="C:plasma membrane"/>
    <property type="evidence" value="ECO:0007669"/>
    <property type="project" value="TreeGrafter"/>
</dbReference>
<keyword evidence="3 6" id="KW-0067">ATP-binding</keyword>
<dbReference type="Pfam" id="PF00005">
    <property type="entry name" value="ABC_tran"/>
    <property type="match status" value="1"/>
</dbReference>
<dbReference type="InterPro" id="IPR017911">
    <property type="entry name" value="MacB-like_ATP-bd"/>
</dbReference>
<dbReference type="CDD" id="cd03255">
    <property type="entry name" value="ABC_MJ0796_LolCDE_FtsE"/>
    <property type="match status" value="1"/>
</dbReference>
<dbReference type="PANTHER" id="PTHR24220:SF452">
    <property type="entry name" value="ABC TRANSPORTER ATP-BINDING PROTEIN"/>
    <property type="match status" value="1"/>
</dbReference>
<evidence type="ECO:0000256" key="2">
    <source>
        <dbReference type="ARBA" id="ARBA00022741"/>
    </source>
</evidence>
<dbReference type="GO" id="GO:0005524">
    <property type="term" value="F:ATP binding"/>
    <property type="evidence" value="ECO:0007669"/>
    <property type="project" value="UniProtKB-KW"/>
</dbReference>
<name>A0A917CGV4_9GAMM</name>
<reference evidence="6" key="1">
    <citation type="journal article" date="2014" name="Int. J. Syst. Evol. Microbiol.">
        <title>Complete genome sequence of Corynebacterium casei LMG S-19264T (=DSM 44701T), isolated from a smear-ripened cheese.</title>
        <authorList>
            <consortium name="US DOE Joint Genome Institute (JGI-PGF)"/>
            <person name="Walter F."/>
            <person name="Albersmeier A."/>
            <person name="Kalinowski J."/>
            <person name="Ruckert C."/>
        </authorList>
    </citation>
    <scope>NUCLEOTIDE SEQUENCE</scope>
    <source>
        <strain evidence="6">CGMCC 1.12726</strain>
    </source>
</reference>
<reference evidence="6" key="2">
    <citation type="submission" date="2020-09" db="EMBL/GenBank/DDBJ databases">
        <authorList>
            <person name="Sun Q."/>
            <person name="Zhou Y."/>
        </authorList>
    </citation>
    <scope>NUCLEOTIDE SEQUENCE</scope>
    <source>
        <strain evidence="6">CGMCC 1.12726</strain>
    </source>
</reference>
<evidence type="ECO:0000313" key="6">
    <source>
        <dbReference type="EMBL" id="GGF88103.1"/>
    </source>
</evidence>
<dbReference type="SMART" id="SM00382">
    <property type="entry name" value="AAA"/>
    <property type="match status" value="1"/>
</dbReference>
<dbReference type="GO" id="GO:1902495">
    <property type="term" value="C:transmembrane transporter complex"/>
    <property type="evidence" value="ECO:0007669"/>
    <property type="project" value="UniProtKB-ARBA"/>
</dbReference>
<dbReference type="EMBL" id="BMFO01000001">
    <property type="protein sequence ID" value="GGF88103.1"/>
    <property type="molecule type" value="Genomic_DNA"/>
</dbReference>
<dbReference type="InterPro" id="IPR015854">
    <property type="entry name" value="ABC_transpr_LolD-like"/>
</dbReference>
<protein>
    <submittedName>
        <fullName evidence="6">ABC transporter ATP-binding protein</fullName>
    </submittedName>
</protein>
<dbReference type="InterPro" id="IPR003593">
    <property type="entry name" value="AAA+_ATPase"/>
</dbReference>
<dbReference type="AlphaFoldDB" id="A0A917CGV4"/>
<dbReference type="FunFam" id="3.40.50.300:FF:000032">
    <property type="entry name" value="Export ABC transporter ATP-binding protein"/>
    <property type="match status" value="1"/>
</dbReference>
<dbReference type="PROSITE" id="PS50893">
    <property type="entry name" value="ABC_TRANSPORTER_2"/>
    <property type="match status" value="1"/>
</dbReference>
<dbReference type="InterPro" id="IPR017871">
    <property type="entry name" value="ABC_transporter-like_CS"/>
</dbReference>
<evidence type="ECO:0000313" key="7">
    <source>
        <dbReference type="Proteomes" id="UP000632858"/>
    </source>
</evidence>
<evidence type="ECO:0000256" key="4">
    <source>
        <dbReference type="ARBA" id="ARBA00038388"/>
    </source>
</evidence>
<keyword evidence="1" id="KW-0813">Transport</keyword>
<keyword evidence="7" id="KW-1185">Reference proteome</keyword>
<dbReference type="InterPro" id="IPR003439">
    <property type="entry name" value="ABC_transporter-like_ATP-bd"/>
</dbReference>
<sequence>MNGGDALFPLVEIRGLRKSYVRGKQVLEVLHGIDLDIPEGDFVALMGPSGSGKTTLLNLIGGIDSPTGGELKIEGRRIDELSGDALAAWRAETVGFIFQSYNLMPVLSAQKNVELPLLLTDMDTGERRRRAAIALDLVGIGDRAGHKPNELSGGQQQRVAIARALVSDPRILICDEPTGDLDRKTADEVLTLLQRLNRDFKKTIVMVTHDPKAAEYARRTVHLDKGTLVDQGTLAGGAEH</sequence>
<comment type="similarity">
    <text evidence="4">Belongs to the ABC transporter superfamily. Macrolide exporter (TC 3.A.1.122) family.</text>
</comment>
<dbReference type="GO" id="GO:0016887">
    <property type="term" value="F:ATP hydrolysis activity"/>
    <property type="evidence" value="ECO:0007669"/>
    <property type="project" value="InterPro"/>
</dbReference>
<proteinExistence type="inferred from homology"/>